<dbReference type="AlphaFoldDB" id="A0A5P1F5H0"/>
<proteinExistence type="predicted"/>
<dbReference type="OrthoDB" id="1932217at2759"/>
<name>A0A5P1F5H0_ASPOF</name>
<reference evidence="3" key="1">
    <citation type="journal article" date="2017" name="Nat. Commun.">
        <title>The asparagus genome sheds light on the origin and evolution of a young Y chromosome.</title>
        <authorList>
            <person name="Harkess A."/>
            <person name="Zhou J."/>
            <person name="Xu C."/>
            <person name="Bowers J.E."/>
            <person name="Van der Hulst R."/>
            <person name="Ayyampalayam S."/>
            <person name="Mercati F."/>
            <person name="Riccardi P."/>
            <person name="McKain M.R."/>
            <person name="Kakrana A."/>
            <person name="Tang H."/>
            <person name="Ray J."/>
            <person name="Groenendijk J."/>
            <person name="Arikit S."/>
            <person name="Mathioni S.M."/>
            <person name="Nakano M."/>
            <person name="Shan H."/>
            <person name="Telgmann-Rauber A."/>
            <person name="Kanno A."/>
            <person name="Yue Z."/>
            <person name="Chen H."/>
            <person name="Li W."/>
            <person name="Chen Y."/>
            <person name="Xu X."/>
            <person name="Zhang Y."/>
            <person name="Luo S."/>
            <person name="Chen H."/>
            <person name="Gao J."/>
            <person name="Mao Z."/>
            <person name="Pires J.C."/>
            <person name="Luo M."/>
            <person name="Kudrna D."/>
            <person name="Wing R.A."/>
            <person name="Meyers B.C."/>
            <person name="Yi K."/>
            <person name="Kong H."/>
            <person name="Lavrijsen P."/>
            <person name="Sunseri F."/>
            <person name="Falavigna A."/>
            <person name="Ye Y."/>
            <person name="Leebens-Mack J.H."/>
            <person name="Chen G."/>
        </authorList>
    </citation>
    <scope>NUCLEOTIDE SEQUENCE [LARGE SCALE GENOMIC DNA]</scope>
    <source>
        <strain evidence="3">cv. DH0086</strain>
    </source>
</reference>
<dbReference type="Proteomes" id="UP000243459">
    <property type="component" value="Chromosome 4"/>
</dbReference>
<keyword evidence="3" id="KW-1185">Reference proteome</keyword>
<evidence type="ECO:0000313" key="3">
    <source>
        <dbReference type="Proteomes" id="UP000243459"/>
    </source>
</evidence>
<dbReference type="PANTHER" id="PTHR33872">
    <property type="entry name" value="DNA POLYMERASE EPSILON CATALYTIC SUBUNIT A"/>
    <property type="match status" value="1"/>
</dbReference>
<organism evidence="2 3">
    <name type="scientific">Asparagus officinalis</name>
    <name type="common">Garden asparagus</name>
    <dbReference type="NCBI Taxonomy" id="4686"/>
    <lineage>
        <taxon>Eukaryota</taxon>
        <taxon>Viridiplantae</taxon>
        <taxon>Streptophyta</taxon>
        <taxon>Embryophyta</taxon>
        <taxon>Tracheophyta</taxon>
        <taxon>Spermatophyta</taxon>
        <taxon>Magnoliopsida</taxon>
        <taxon>Liliopsida</taxon>
        <taxon>Asparagales</taxon>
        <taxon>Asparagaceae</taxon>
        <taxon>Asparagoideae</taxon>
        <taxon>Asparagus</taxon>
    </lineage>
</organism>
<dbReference type="EMBL" id="CM007384">
    <property type="protein sequence ID" value="ONK72667.1"/>
    <property type="molecule type" value="Genomic_DNA"/>
</dbReference>
<sequence>MKVKKGGEKIRGSMNKGEMFSGQKKEGSIVEAPKLAVRRRKAVRSVTREEIERYWRVKRMEEEEHLLAALKAAARIRARALSEEDYRRFEESLRDMIKKANEEKDGQNHKDLQVGIKDWWTKSRYAYLNQPAISKPIGEYGAPSKATAAYVPQKNCSYAPPPTCSPVPTSLGVF</sequence>
<dbReference type="Gramene" id="ONK72667">
    <property type="protein sequence ID" value="ONK72667"/>
    <property type="gene ID" value="A4U43_C04F21830"/>
</dbReference>
<evidence type="ECO:0000256" key="1">
    <source>
        <dbReference type="SAM" id="MobiDB-lite"/>
    </source>
</evidence>
<feature type="compositionally biased region" description="Basic and acidic residues" evidence="1">
    <location>
        <begin position="1"/>
        <end position="11"/>
    </location>
</feature>
<dbReference type="OMA" id="ERCTMFF"/>
<evidence type="ECO:0000313" key="2">
    <source>
        <dbReference type="EMBL" id="ONK72667.1"/>
    </source>
</evidence>
<accession>A0A5P1F5H0</accession>
<protein>
    <submittedName>
        <fullName evidence="2">Uncharacterized protein</fullName>
    </submittedName>
</protein>
<dbReference type="PANTHER" id="PTHR33872:SF7">
    <property type="entry name" value="OSJNBA0084K11.10-LIKE PROTEIN"/>
    <property type="match status" value="1"/>
</dbReference>
<feature type="region of interest" description="Disordered" evidence="1">
    <location>
        <begin position="1"/>
        <end position="25"/>
    </location>
</feature>
<gene>
    <name evidence="2" type="ORF">A4U43_C04F21830</name>
</gene>